<dbReference type="InterPro" id="IPR027417">
    <property type="entry name" value="P-loop_NTPase"/>
</dbReference>
<dbReference type="SUPFAM" id="SSF52540">
    <property type="entry name" value="P-loop containing nucleoside triphosphate hydrolases"/>
    <property type="match status" value="2"/>
</dbReference>
<dbReference type="GO" id="GO:0005524">
    <property type="term" value="F:ATP binding"/>
    <property type="evidence" value="ECO:0007669"/>
    <property type="project" value="UniProtKB-KW"/>
</dbReference>
<evidence type="ECO:0000256" key="3">
    <source>
        <dbReference type="SAM" id="MobiDB-lite"/>
    </source>
</evidence>
<keyword evidence="1" id="KW-0547">Nucleotide-binding</keyword>
<evidence type="ECO:0000313" key="6">
    <source>
        <dbReference type="Proteomes" id="UP000784128"/>
    </source>
</evidence>
<dbReference type="Proteomes" id="UP000784128">
    <property type="component" value="Unassembled WGS sequence"/>
</dbReference>
<dbReference type="Pfam" id="PF00005">
    <property type="entry name" value="ABC_tran"/>
    <property type="match status" value="2"/>
</dbReference>
<dbReference type="SMART" id="SM00382">
    <property type="entry name" value="AAA"/>
    <property type="match status" value="2"/>
</dbReference>
<dbReference type="InterPro" id="IPR017871">
    <property type="entry name" value="ABC_transporter-like_CS"/>
</dbReference>
<dbReference type="RefSeq" id="WP_214296481.1">
    <property type="nucleotide sequence ID" value="NZ_JAHDYS010000002.1"/>
</dbReference>
<dbReference type="InterPro" id="IPR032781">
    <property type="entry name" value="ABC_tran_Xtn"/>
</dbReference>
<evidence type="ECO:0000259" key="4">
    <source>
        <dbReference type="PROSITE" id="PS50893"/>
    </source>
</evidence>
<dbReference type="EMBL" id="JAHDYS010000002">
    <property type="protein sequence ID" value="MBT1070771.1"/>
    <property type="molecule type" value="Genomic_DNA"/>
</dbReference>
<feature type="region of interest" description="Disordered" evidence="3">
    <location>
        <begin position="532"/>
        <end position="637"/>
    </location>
</feature>
<proteinExistence type="predicted"/>
<dbReference type="PROSITE" id="PS50893">
    <property type="entry name" value="ABC_TRANSPORTER_2"/>
    <property type="match status" value="2"/>
</dbReference>
<dbReference type="InterPro" id="IPR037118">
    <property type="entry name" value="Val-tRNA_synth_C_sf"/>
</dbReference>
<name>A0ABS5U524_9BACT</name>
<feature type="compositionally biased region" description="Low complexity" evidence="3">
    <location>
        <begin position="558"/>
        <end position="568"/>
    </location>
</feature>
<dbReference type="PANTHER" id="PTHR42855">
    <property type="entry name" value="ABC TRANSPORTER ATP-BINDING SUBUNIT"/>
    <property type="match status" value="1"/>
</dbReference>
<keyword evidence="6" id="KW-1185">Reference proteome</keyword>
<feature type="compositionally biased region" description="Basic and acidic residues" evidence="3">
    <location>
        <begin position="574"/>
        <end position="602"/>
    </location>
</feature>
<dbReference type="InterPro" id="IPR003593">
    <property type="entry name" value="AAA+_ATPase"/>
</dbReference>
<dbReference type="CDD" id="cd03221">
    <property type="entry name" value="ABCF_EF-3"/>
    <property type="match status" value="2"/>
</dbReference>
<feature type="domain" description="ABC transporter" evidence="4">
    <location>
        <begin position="326"/>
        <end position="539"/>
    </location>
</feature>
<evidence type="ECO:0000313" key="5">
    <source>
        <dbReference type="EMBL" id="MBT1070771.1"/>
    </source>
</evidence>
<dbReference type="Pfam" id="PF12848">
    <property type="entry name" value="ABC_tran_Xtn"/>
    <property type="match status" value="1"/>
</dbReference>
<dbReference type="PANTHER" id="PTHR42855:SF2">
    <property type="entry name" value="DRUG RESISTANCE ABC TRANSPORTER,ATP-BINDING PROTEIN"/>
    <property type="match status" value="1"/>
</dbReference>
<accession>A0ABS5U524</accession>
<feature type="domain" description="ABC transporter" evidence="4">
    <location>
        <begin position="2"/>
        <end position="259"/>
    </location>
</feature>
<dbReference type="Gene3D" id="1.10.287.380">
    <property type="entry name" value="Valyl-tRNA synthetase, C-terminal domain"/>
    <property type="match status" value="1"/>
</dbReference>
<dbReference type="Gene3D" id="3.40.50.300">
    <property type="entry name" value="P-loop containing nucleotide triphosphate hydrolases"/>
    <property type="match status" value="2"/>
</dbReference>
<dbReference type="Pfam" id="PF16326">
    <property type="entry name" value="ABC_tran_CTD"/>
    <property type="match status" value="1"/>
</dbReference>
<dbReference type="InterPro" id="IPR003439">
    <property type="entry name" value="ABC_transporter-like_ATP-bd"/>
</dbReference>
<dbReference type="PROSITE" id="PS00211">
    <property type="entry name" value="ABC_TRANSPORTER_1"/>
    <property type="match status" value="2"/>
</dbReference>
<comment type="caution">
    <text evidence="5">The sequence shown here is derived from an EMBL/GenBank/DDBJ whole genome shotgun (WGS) entry which is preliminary data.</text>
</comment>
<gene>
    <name evidence="5" type="ORF">KJB30_03145</name>
</gene>
<dbReference type="InterPro" id="IPR051309">
    <property type="entry name" value="ABCF_ATPase"/>
</dbReference>
<keyword evidence="2 5" id="KW-0067">ATP-binding</keyword>
<evidence type="ECO:0000256" key="1">
    <source>
        <dbReference type="ARBA" id="ARBA00022741"/>
    </source>
</evidence>
<sequence>MLHLKQLSKDFAGKPLFTNISWHLKKGERVALVGENGAGKSTLMKIIAGLAEPSSGEIQFARGARASYLPQDGIVTSGSLLFHEARSAFGDLLAMEEELHHLAQELEGQNGDSPEHHQMLHRYGELQEQFRHRGGYTMEAEIGTVLKGLGFSPDDWYRDCGEFSGGWQMRIALARLLLQQPDVLLLDEPTNHLDIEARNWLEEYLCSYPGSMILVSHDRFFMDQVCSRIAEVWNHAISDYHCSYSRYLVQREERVSALREAKRIQDEEVQKTEDFIRRFRYQANKASLVQSRIKQLEKVERIVIPPERKRIRFHFPDAPKSGKIVMELKALTKSYDSHTVLNRIDLTIEKGERVALVGHNGAGKSTLMSVMAGSGFQGGERVLGHNVIMDYFAQDQANVLDVSRSAWDEIYSDAPYDMVPRLRDILGAFLFSGDDINKKVGVLSGGERNRLALAKMLLRPSNLLLMDEPTNHLDLFSKEVLLDALRSFDGTVVFVSHDRYFVNGLATRIVEVEGGGLVNYFGDYEYYLQKKEQSGDQGPGAGDRMTGTGERKREERGVAANGAVASAPAPLPVQDKEERLRDREEQKRRKREEDKRNKRMGEIEYEISQTEAEVGRLEVEMGQPGYFDDPERGKMGGERHATLNTRLEELYGEWEDLSG</sequence>
<protein>
    <submittedName>
        <fullName evidence="5">ATP-binding cassette domain-containing protein</fullName>
    </submittedName>
</protein>
<evidence type="ECO:0000256" key="2">
    <source>
        <dbReference type="ARBA" id="ARBA00022840"/>
    </source>
</evidence>
<dbReference type="InterPro" id="IPR032524">
    <property type="entry name" value="ABC_tran_C"/>
</dbReference>
<organism evidence="5 6">
    <name type="scientific">Pelotalea chapellei</name>
    <dbReference type="NCBI Taxonomy" id="44671"/>
    <lineage>
        <taxon>Bacteria</taxon>
        <taxon>Pseudomonadati</taxon>
        <taxon>Thermodesulfobacteriota</taxon>
        <taxon>Desulfuromonadia</taxon>
        <taxon>Geobacterales</taxon>
        <taxon>Geobacteraceae</taxon>
        <taxon>Pelotalea</taxon>
    </lineage>
</organism>
<reference evidence="5 6" key="1">
    <citation type="submission" date="2021-05" db="EMBL/GenBank/DDBJ databases">
        <title>The draft genome of Geobacter chapellei DSM 13688.</title>
        <authorList>
            <person name="Xu Z."/>
            <person name="Masuda Y."/>
            <person name="Itoh H."/>
            <person name="Senoo K."/>
        </authorList>
    </citation>
    <scope>NUCLEOTIDE SEQUENCE [LARGE SCALE GENOMIC DNA]</scope>
    <source>
        <strain evidence="5 6">DSM 13688</strain>
    </source>
</reference>